<accession>A0ABV9GM25</accession>
<keyword evidence="9" id="KW-1185">Reference proteome</keyword>
<feature type="transmembrane region" description="Helical" evidence="6">
    <location>
        <begin position="12"/>
        <end position="37"/>
    </location>
</feature>
<gene>
    <name evidence="8" type="ORF">ACFO4N_05780</name>
</gene>
<feature type="transmembrane region" description="Helical" evidence="6">
    <location>
        <begin position="110"/>
        <end position="134"/>
    </location>
</feature>
<dbReference type="InterPro" id="IPR039672">
    <property type="entry name" value="MFS_2"/>
</dbReference>
<evidence type="ECO:0000259" key="7">
    <source>
        <dbReference type="PROSITE" id="PS50850"/>
    </source>
</evidence>
<keyword evidence="2" id="KW-0813">Transport</keyword>
<evidence type="ECO:0000256" key="5">
    <source>
        <dbReference type="ARBA" id="ARBA00023136"/>
    </source>
</evidence>
<dbReference type="SUPFAM" id="SSF103473">
    <property type="entry name" value="MFS general substrate transporter"/>
    <property type="match status" value="1"/>
</dbReference>
<evidence type="ECO:0000313" key="9">
    <source>
        <dbReference type="Proteomes" id="UP001596022"/>
    </source>
</evidence>
<proteinExistence type="predicted"/>
<evidence type="ECO:0000256" key="1">
    <source>
        <dbReference type="ARBA" id="ARBA00004651"/>
    </source>
</evidence>
<keyword evidence="5 6" id="KW-0472">Membrane</keyword>
<dbReference type="Pfam" id="PF13347">
    <property type="entry name" value="MFS_2"/>
    <property type="match status" value="1"/>
</dbReference>
<dbReference type="PANTHER" id="PTHR11328">
    <property type="entry name" value="MAJOR FACILITATOR SUPERFAMILY DOMAIN-CONTAINING PROTEIN"/>
    <property type="match status" value="1"/>
</dbReference>
<feature type="transmembrane region" description="Helical" evidence="6">
    <location>
        <begin position="261"/>
        <end position="282"/>
    </location>
</feature>
<sequence>MASVAIPVGKKIAYSVHTLGVNVLWQAFNTVAVYFYVTELKVPGFSISLIMVIYGIVNAFLNLIAGHISDRTRTRFGRRIPYIVISALPFAAAFYLLFSPPAFTSTGLILYFAIMTFLFDVFFTLTTLNADALYPEMYPRPKDRALVSALQQVFSIIGMIIGVALAKSIGMSFGWQTMGWIFAGIGALSLYGSLYGCFENREHHTEAFRFGEAFKATFQNHLFVIYVIASFLIQLSTTLLMSVSSFYTKYVVPLDALQNSLFLGGIFIVAIPMAFVWARFALRYSTAKASLASVFIFGLLLLLFLVDASPAMLIGHGFLLGLPVAGLMVLLPMILADVIDIDAERTHRRREGMYLGMNGFIVRLGLSLQYAIMAIFFDVSGYDAAKSIQPAGTITGFRLLLGALPVVFILAAFVLLTIYMKRLTQYKKEAVSIKI</sequence>
<feature type="transmembrane region" description="Helical" evidence="6">
    <location>
        <begin position="178"/>
        <end position="198"/>
    </location>
</feature>
<keyword evidence="3 6" id="KW-0812">Transmembrane</keyword>
<feature type="transmembrane region" description="Helical" evidence="6">
    <location>
        <begin position="360"/>
        <end position="377"/>
    </location>
</feature>
<name>A0ABV9GM25_9BACL</name>
<dbReference type="InterPro" id="IPR020846">
    <property type="entry name" value="MFS_dom"/>
</dbReference>
<evidence type="ECO:0000313" key="8">
    <source>
        <dbReference type="EMBL" id="MFC4618237.1"/>
    </source>
</evidence>
<feature type="transmembrane region" description="Helical" evidence="6">
    <location>
        <begin position="318"/>
        <end position="339"/>
    </location>
</feature>
<feature type="transmembrane region" description="Helical" evidence="6">
    <location>
        <begin position="397"/>
        <end position="419"/>
    </location>
</feature>
<dbReference type="EMBL" id="JBHSFW010000001">
    <property type="protein sequence ID" value="MFC4618237.1"/>
    <property type="molecule type" value="Genomic_DNA"/>
</dbReference>
<feature type="domain" description="Major facilitator superfamily (MFS) profile" evidence="7">
    <location>
        <begin position="6"/>
        <end position="420"/>
    </location>
</feature>
<feature type="transmembrane region" description="Helical" evidence="6">
    <location>
        <begin position="146"/>
        <end position="166"/>
    </location>
</feature>
<dbReference type="InterPro" id="IPR036259">
    <property type="entry name" value="MFS_trans_sf"/>
</dbReference>
<comment type="subcellular location">
    <subcellularLocation>
        <location evidence="1">Cell membrane</location>
        <topology evidence="1">Multi-pass membrane protein</topology>
    </subcellularLocation>
</comment>
<feature type="transmembrane region" description="Helical" evidence="6">
    <location>
        <begin position="80"/>
        <end position="98"/>
    </location>
</feature>
<dbReference type="Gene3D" id="1.20.1250.20">
    <property type="entry name" value="MFS general substrate transporter like domains"/>
    <property type="match status" value="2"/>
</dbReference>
<keyword evidence="4 6" id="KW-1133">Transmembrane helix</keyword>
<dbReference type="RefSeq" id="WP_376845237.1">
    <property type="nucleotide sequence ID" value="NZ_JBHSFW010000001.1"/>
</dbReference>
<evidence type="ECO:0000256" key="4">
    <source>
        <dbReference type="ARBA" id="ARBA00022989"/>
    </source>
</evidence>
<reference evidence="9" key="1">
    <citation type="journal article" date="2019" name="Int. J. Syst. Evol. Microbiol.">
        <title>The Global Catalogue of Microorganisms (GCM) 10K type strain sequencing project: providing services to taxonomists for standard genome sequencing and annotation.</title>
        <authorList>
            <consortium name="The Broad Institute Genomics Platform"/>
            <consortium name="The Broad Institute Genome Sequencing Center for Infectious Disease"/>
            <person name="Wu L."/>
            <person name="Ma J."/>
        </authorList>
    </citation>
    <scope>NUCLEOTIDE SEQUENCE [LARGE SCALE GENOMIC DNA]</scope>
    <source>
        <strain evidence="9">CGMCC 1.16306</strain>
    </source>
</reference>
<organism evidence="8 9">
    <name type="scientific">Camelliibacillus cellulosilyticus</name>
    <dbReference type="NCBI Taxonomy" id="2174486"/>
    <lineage>
        <taxon>Bacteria</taxon>
        <taxon>Bacillati</taxon>
        <taxon>Bacillota</taxon>
        <taxon>Bacilli</taxon>
        <taxon>Bacillales</taxon>
        <taxon>Sporolactobacillaceae</taxon>
        <taxon>Camelliibacillus</taxon>
    </lineage>
</organism>
<dbReference type="PANTHER" id="PTHR11328:SF24">
    <property type="entry name" value="MAJOR FACILITATOR SUPERFAMILY (MFS) PROFILE DOMAIN-CONTAINING PROTEIN"/>
    <property type="match status" value="1"/>
</dbReference>
<feature type="transmembrane region" description="Helical" evidence="6">
    <location>
        <begin position="218"/>
        <end position="241"/>
    </location>
</feature>
<evidence type="ECO:0000256" key="6">
    <source>
        <dbReference type="SAM" id="Phobius"/>
    </source>
</evidence>
<evidence type="ECO:0000256" key="3">
    <source>
        <dbReference type="ARBA" id="ARBA00022692"/>
    </source>
</evidence>
<feature type="transmembrane region" description="Helical" evidence="6">
    <location>
        <begin position="289"/>
        <end position="306"/>
    </location>
</feature>
<comment type="caution">
    <text evidence="8">The sequence shown here is derived from an EMBL/GenBank/DDBJ whole genome shotgun (WGS) entry which is preliminary data.</text>
</comment>
<dbReference type="PROSITE" id="PS50850">
    <property type="entry name" value="MFS"/>
    <property type="match status" value="1"/>
</dbReference>
<feature type="transmembrane region" description="Helical" evidence="6">
    <location>
        <begin position="43"/>
        <end position="68"/>
    </location>
</feature>
<evidence type="ECO:0000256" key="2">
    <source>
        <dbReference type="ARBA" id="ARBA00022448"/>
    </source>
</evidence>
<protein>
    <submittedName>
        <fullName evidence="8">MFS transporter</fullName>
    </submittedName>
</protein>
<dbReference type="Proteomes" id="UP001596022">
    <property type="component" value="Unassembled WGS sequence"/>
</dbReference>